<dbReference type="SMART" id="SM00463">
    <property type="entry name" value="SMR"/>
    <property type="match status" value="1"/>
</dbReference>
<organism evidence="2 3">
    <name type="scientific">Proteobacteria bacterium 228</name>
    <dbReference type="NCBI Taxonomy" id="2083153"/>
    <lineage>
        <taxon>Bacteria</taxon>
        <taxon>Pseudomonadati</taxon>
        <taxon>Pseudomonadota</taxon>
    </lineage>
</organism>
<dbReference type="GO" id="GO:0004520">
    <property type="term" value="F:DNA endonuclease activity"/>
    <property type="evidence" value="ECO:0007669"/>
    <property type="project" value="TreeGrafter"/>
</dbReference>
<dbReference type="NCBIfam" id="NF033154">
    <property type="entry name" value="endonuc_SmrA"/>
    <property type="match status" value="1"/>
</dbReference>
<dbReference type="EMBL" id="PRLP01000035">
    <property type="protein sequence ID" value="PPC77102.1"/>
    <property type="molecule type" value="Genomic_DNA"/>
</dbReference>
<dbReference type="OrthoDB" id="9808881at2"/>
<gene>
    <name evidence="2" type="primary">smrA</name>
    <name evidence="2" type="ORF">C4K68_11830</name>
</gene>
<dbReference type="InterPro" id="IPR036063">
    <property type="entry name" value="Smr_dom_sf"/>
</dbReference>
<comment type="caution">
    <text evidence="2">The sequence shown here is derived from an EMBL/GenBank/DDBJ whole genome shotgun (WGS) entry which is preliminary data.</text>
</comment>
<evidence type="ECO:0000313" key="2">
    <source>
        <dbReference type="EMBL" id="PPC77102.1"/>
    </source>
</evidence>
<dbReference type="InterPro" id="IPR047688">
    <property type="entry name" value="Endonuc_SmrA"/>
</dbReference>
<dbReference type="AlphaFoldDB" id="A0A2S5KQZ7"/>
<name>A0A2S5KQZ7_9PROT</name>
<accession>A0A2S5KQZ7</accession>
<sequence>MIKQGARDDTAFLKAMQDVTPLTQKAAKVDTQTGSKDTPGLQHRREMLSSAEDALGRDDEYVELLEPLDELSFKRPGIQSGVFRNLRLGKYPYEARLEIFGMRVADARKEVSRFIRECLKLEIRTVAISFGRAKERGSHAAWLKSYVAKWLKENESVQGYHSALKHHGGLGAVYVILQKSERKRMETLERHQRRMSQ</sequence>
<keyword evidence="2" id="KW-0255">Endonuclease</keyword>
<dbReference type="PANTHER" id="PTHR35562">
    <property type="entry name" value="DNA ENDONUCLEASE SMRA-RELATED"/>
    <property type="match status" value="1"/>
</dbReference>
<evidence type="ECO:0000259" key="1">
    <source>
        <dbReference type="PROSITE" id="PS50828"/>
    </source>
</evidence>
<reference evidence="2 3" key="1">
    <citation type="submission" date="2018-02" db="EMBL/GenBank/DDBJ databases">
        <title>novel marine gammaproteobacteria from coastal saline agro ecosystem.</title>
        <authorList>
            <person name="Krishnan R."/>
            <person name="Ramesh Kumar N."/>
        </authorList>
    </citation>
    <scope>NUCLEOTIDE SEQUENCE [LARGE SCALE GENOMIC DNA]</scope>
    <source>
        <strain evidence="2 3">228</strain>
    </source>
</reference>
<dbReference type="PANTHER" id="PTHR35562:SF2">
    <property type="entry name" value="DNA ENDONUCLEASE SMRA-RELATED"/>
    <property type="match status" value="1"/>
</dbReference>
<dbReference type="Proteomes" id="UP000238196">
    <property type="component" value="Unassembled WGS sequence"/>
</dbReference>
<dbReference type="PROSITE" id="PS50828">
    <property type="entry name" value="SMR"/>
    <property type="match status" value="1"/>
</dbReference>
<evidence type="ECO:0000313" key="3">
    <source>
        <dbReference type="Proteomes" id="UP000238196"/>
    </source>
</evidence>
<keyword evidence="2" id="KW-0378">Hydrolase</keyword>
<proteinExistence type="predicted"/>
<dbReference type="Gene3D" id="3.30.1370.110">
    <property type="match status" value="1"/>
</dbReference>
<feature type="domain" description="Smr" evidence="1">
    <location>
        <begin position="101"/>
        <end position="178"/>
    </location>
</feature>
<dbReference type="InterPro" id="IPR002625">
    <property type="entry name" value="Smr_dom"/>
</dbReference>
<protein>
    <submittedName>
        <fullName evidence="2">DNA endonuclease SmrA</fullName>
    </submittedName>
</protein>
<keyword evidence="2" id="KW-0540">Nuclease</keyword>
<dbReference type="SUPFAM" id="SSF160443">
    <property type="entry name" value="SMR domain-like"/>
    <property type="match status" value="1"/>
</dbReference>
<dbReference type="Pfam" id="PF01713">
    <property type="entry name" value="Smr"/>
    <property type="match status" value="1"/>
</dbReference>